<accession>A0ABN6Z9K1</accession>
<evidence type="ECO:0000313" key="1">
    <source>
        <dbReference type="EMBL" id="BEG98770.1"/>
    </source>
</evidence>
<evidence type="ECO:0000313" key="2">
    <source>
        <dbReference type="Proteomes" id="UP001496674"/>
    </source>
</evidence>
<dbReference type="Proteomes" id="UP001496674">
    <property type="component" value="Chromosome"/>
</dbReference>
<gene>
    <name evidence="1" type="ORF">BSYN_10350</name>
</gene>
<name>A0ABN6Z9K1_9BACE</name>
<reference evidence="1 2" key="1">
    <citation type="submission" date="2023-04" db="EMBL/GenBank/DDBJ databases">
        <title>Draft genome sequence of acteroides sedimenti strain YN3PY1.</title>
        <authorList>
            <person name="Yoshida N."/>
        </authorList>
    </citation>
    <scope>NUCLEOTIDE SEQUENCE [LARGE SCALE GENOMIC DNA]</scope>
    <source>
        <strain evidence="1 2">YN3PY1</strain>
    </source>
</reference>
<dbReference type="RefSeq" id="WP_353333978.1">
    <property type="nucleotide sequence ID" value="NZ_AP028055.1"/>
</dbReference>
<dbReference type="EMBL" id="AP028055">
    <property type="protein sequence ID" value="BEG98770.1"/>
    <property type="molecule type" value="Genomic_DNA"/>
</dbReference>
<proteinExistence type="predicted"/>
<protein>
    <submittedName>
        <fullName evidence="1">Uncharacterized protein</fullName>
    </submittedName>
</protein>
<sequence length="153" mass="17302">MKTSTILPVSFIAKGCTPDFSQLSRIQLNGKTDFSNAEAKVLECANYLTSTPMDRENLNREYAENFLLIWMSGTSDFTFNLNETVCSIIRSNLSLIGVYFACATKFALENRDKARNKNTIIKNALLLLLNYCKNPKNKVDQNDLLKAVMNEEN</sequence>
<organism evidence="1 2">
    <name type="scientific">Bacteroides sedimenti</name>
    <dbReference type="NCBI Taxonomy" id="2136147"/>
    <lineage>
        <taxon>Bacteria</taxon>
        <taxon>Pseudomonadati</taxon>
        <taxon>Bacteroidota</taxon>
        <taxon>Bacteroidia</taxon>
        <taxon>Bacteroidales</taxon>
        <taxon>Bacteroidaceae</taxon>
        <taxon>Bacteroides</taxon>
    </lineage>
</organism>
<keyword evidence="2" id="KW-1185">Reference proteome</keyword>